<dbReference type="PANTHER" id="PTHR10947">
    <property type="entry name" value="PHENYLALANYL-TRNA SYNTHETASE BETA CHAIN AND LEUCINE-RICH REPEAT-CONTAINING PROTEIN 47"/>
    <property type="match status" value="1"/>
</dbReference>
<dbReference type="Gene3D" id="3.30.56.10">
    <property type="match status" value="2"/>
</dbReference>
<dbReference type="SUPFAM" id="SSF50249">
    <property type="entry name" value="Nucleic acid-binding proteins"/>
    <property type="match status" value="1"/>
</dbReference>
<gene>
    <name evidence="15" type="primary">pheT</name>
    <name evidence="20" type="ordered locus">Acear_0398</name>
</gene>
<dbReference type="CDD" id="cd00769">
    <property type="entry name" value="PheRS_beta_core"/>
    <property type="match status" value="1"/>
</dbReference>
<feature type="domain" description="B5" evidence="19">
    <location>
        <begin position="402"/>
        <end position="477"/>
    </location>
</feature>
<feature type="domain" description="FDX-ACB" evidence="18">
    <location>
        <begin position="705"/>
        <end position="798"/>
    </location>
</feature>
<evidence type="ECO:0000256" key="10">
    <source>
        <dbReference type="ARBA" id="ARBA00022842"/>
    </source>
</evidence>
<evidence type="ECO:0000256" key="13">
    <source>
        <dbReference type="ARBA" id="ARBA00023146"/>
    </source>
</evidence>
<feature type="binding site" evidence="15">
    <location>
        <position position="464"/>
    </location>
    <ligand>
        <name>Mg(2+)</name>
        <dbReference type="ChEBI" id="CHEBI:18420"/>
        <note>shared with alpha subunit</note>
    </ligand>
</feature>
<dbReference type="PROSITE" id="PS51483">
    <property type="entry name" value="B5"/>
    <property type="match status" value="1"/>
</dbReference>
<feature type="binding site" evidence="15">
    <location>
        <position position="461"/>
    </location>
    <ligand>
        <name>Mg(2+)</name>
        <dbReference type="ChEBI" id="CHEBI:18420"/>
        <note>shared with alpha subunit</note>
    </ligand>
</feature>
<dbReference type="SUPFAM" id="SSF54991">
    <property type="entry name" value="Anticodon-binding domain of PheRS"/>
    <property type="match status" value="1"/>
</dbReference>
<keyword evidence="7 15" id="KW-0479">Metal-binding</keyword>
<keyword evidence="10 15" id="KW-0460">Magnesium</keyword>
<proteinExistence type="inferred from homology"/>
<keyword evidence="5 16" id="KW-0820">tRNA-binding</keyword>
<dbReference type="PROSITE" id="PS51447">
    <property type="entry name" value="FDX_ACB"/>
    <property type="match status" value="1"/>
</dbReference>
<dbReference type="FunFam" id="3.30.70.380:FF:000001">
    <property type="entry name" value="Phenylalanine--tRNA ligase beta subunit"/>
    <property type="match status" value="1"/>
</dbReference>
<feature type="domain" description="TRNA-binding" evidence="17">
    <location>
        <begin position="39"/>
        <end position="148"/>
    </location>
</feature>
<dbReference type="PANTHER" id="PTHR10947:SF0">
    <property type="entry name" value="PHENYLALANINE--TRNA LIGASE BETA SUBUNIT"/>
    <property type="match status" value="1"/>
</dbReference>
<dbReference type="GO" id="GO:0004826">
    <property type="term" value="F:phenylalanine-tRNA ligase activity"/>
    <property type="evidence" value="ECO:0007669"/>
    <property type="project" value="UniProtKB-UniRule"/>
</dbReference>
<dbReference type="InterPro" id="IPR045060">
    <property type="entry name" value="Phe-tRNA-ligase_IIc_bsu"/>
</dbReference>
<keyword evidence="6 15" id="KW-0436">Ligase</keyword>
<dbReference type="InterPro" id="IPR036690">
    <property type="entry name" value="Fdx_antiC-bd_sf"/>
</dbReference>
<feature type="binding site" evidence="15">
    <location>
        <position position="465"/>
    </location>
    <ligand>
        <name>Mg(2+)</name>
        <dbReference type="ChEBI" id="CHEBI:18420"/>
        <note>shared with alpha subunit</note>
    </ligand>
</feature>
<dbReference type="Gene3D" id="3.30.930.10">
    <property type="entry name" value="Bira Bifunctional Protein, Domain 2"/>
    <property type="match status" value="1"/>
</dbReference>
<evidence type="ECO:0000256" key="11">
    <source>
        <dbReference type="ARBA" id="ARBA00022884"/>
    </source>
</evidence>
<keyword evidence="12 15" id="KW-0648">Protein biosynthesis</keyword>
<dbReference type="SUPFAM" id="SSF55681">
    <property type="entry name" value="Class II aaRS and biotin synthetases"/>
    <property type="match status" value="1"/>
</dbReference>
<dbReference type="SUPFAM" id="SSF56037">
    <property type="entry name" value="PheT/TilS domain"/>
    <property type="match status" value="1"/>
</dbReference>
<dbReference type="HAMAP" id="MF_00283">
    <property type="entry name" value="Phe_tRNA_synth_beta1"/>
    <property type="match status" value="1"/>
</dbReference>
<dbReference type="KEGG" id="aar:Acear_0398"/>
<dbReference type="Pfam" id="PF01588">
    <property type="entry name" value="tRNA_bind"/>
    <property type="match status" value="1"/>
</dbReference>
<dbReference type="GO" id="GO:0016740">
    <property type="term" value="F:transferase activity"/>
    <property type="evidence" value="ECO:0007669"/>
    <property type="project" value="UniProtKB-ARBA"/>
</dbReference>
<evidence type="ECO:0000256" key="15">
    <source>
        <dbReference type="HAMAP-Rule" id="MF_00283"/>
    </source>
</evidence>
<dbReference type="NCBIfam" id="NF045760">
    <property type="entry name" value="YtpR"/>
    <property type="match status" value="1"/>
</dbReference>
<name>D9QUN6_ACEAZ</name>
<accession>D9QUN6</accession>
<dbReference type="FunFam" id="3.50.40.10:FF:000001">
    <property type="entry name" value="Phenylalanine--tRNA ligase beta subunit"/>
    <property type="match status" value="1"/>
</dbReference>
<dbReference type="InterPro" id="IPR041616">
    <property type="entry name" value="PheRS_beta_core"/>
</dbReference>
<dbReference type="InterPro" id="IPR005146">
    <property type="entry name" value="B3/B4_tRNA-bd"/>
</dbReference>
<dbReference type="InterPro" id="IPR045864">
    <property type="entry name" value="aa-tRNA-synth_II/BPL/LPL"/>
</dbReference>
<evidence type="ECO:0000256" key="2">
    <source>
        <dbReference type="ARBA" id="ARBA00008653"/>
    </source>
</evidence>
<organism evidence="20 21">
    <name type="scientific">Acetohalobium arabaticum (strain ATCC 49924 / DSM 5501 / Z-7288)</name>
    <dbReference type="NCBI Taxonomy" id="574087"/>
    <lineage>
        <taxon>Bacteria</taxon>
        <taxon>Bacillati</taxon>
        <taxon>Bacillota</taxon>
        <taxon>Clostridia</taxon>
        <taxon>Halanaerobiales</taxon>
        <taxon>Halobacteroidaceae</taxon>
        <taxon>Acetohalobium</taxon>
    </lineage>
</organism>
<dbReference type="Pfam" id="PF03484">
    <property type="entry name" value="B5"/>
    <property type="match status" value="1"/>
</dbReference>
<dbReference type="SMART" id="SM00874">
    <property type="entry name" value="B5"/>
    <property type="match status" value="1"/>
</dbReference>
<evidence type="ECO:0000256" key="8">
    <source>
        <dbReference type="ARBA" id="ARBA00022741"/>
    </source>
</evidence>
<dbReference type="NCBIfam" id="TIGR00472">
    <property type="entry name" value="pheT_bact"/>
    <property type="match status" value="1"/>
</dbReference>
<evidence type="ECO:0000256" key="14">
    <source>
        <dbReference type="ARBA" id="ARBA00049255"/>
    </source>
</evidence>
<keyword evidence="13 15" id="KW-0030">Aminoacyl-tRNA synthetase</keyword>
<dbReference type="GO" id="GO:0000049">
    <property type="term" value="F:tRNA binding"/>
    <property type="evidence" value="ECO:0007669"/>
    <property type="project" value="UniProtKB-UniRule"/>
</dbReference>
<dbReference type="SUPFAM" id="SSF46955">
    <property type="entry name" value="Putative DNA-binding domain"/>
    <property type="match status" value="1"/>
</dbReference>
<dbReference type="GO" id="GO:0006432">
    <property type="term" value="P:phenylalanyl-tRNA aminoacylation"/>
    <property type="evidence" value="ECO:0007669"/>
    <property type="project" value="UniProtKB-UniRule"/>
</dbReference>
<evidence type="ECO:0000313" key="21">
    <source>
        <dbReference type="Proteomes" id="UP000001661"/>
    </source>
</evidence>
<dbReference type="InterPro" id="IPR012340">
    <property type="entry name" value="NA-bd_OB-fold"/>
</dbReference>
<keyword evidence="8 15" id="KW-0547">Nucleotide-binding</keyword>
<dbReference type="GO" id="GO:0000287">
    <property type="term" value="F:magnesium ion binding"/>
    <property type="evidence" value="ECO:0007669"/>
    <property type="project" value="UniProtKB-UniRule"/>
</dbReference>
<evidence type="ECO:0000256" key="7">
    <source>
        <dbReference type="ARBA" id="ARBA00022723"/>
    </source>
</evidence>
<dbReference type="Gene3D" id="3.30.70.380">
    <property type="entry name" value="Ferrodoxin-fold anticodon-binding domain"/>
    <property type="match status" value="1"/>
</dbReference>
<dbReference type="GO" id="GO:0009328">
    <property type="term" value="C:phenylalanine-tRNA ligase complex"/>
    <property type="evidence" value="ECO:0007669"/>
    <property type="project" value="TreeGrafter"/>
</dbReference>
<evidence type="ECO:0000256" key="4">
    <source>
        <dbReference type="ARBA" id="ARBA00022490"/>
    </source>
</evidence>
<evidence type="ECO:0000256" key="12">
    <source>
        <dbReference type="ARBA" id="ARBA00022917"/>
    </source>
</evidence>
<dbReference type="RefSeq" id="WP_013277391.1">
    <property type="nucleotide sequence ID" value="NC_014378.1"/>
</dbReference>
<dbReference type="InterPro" id="IPR005121">
    <property type="entry name" value="Fdx_antiC-bd"/>
</dbReference>
<dbReference type="FunFam" id="2.40.50.140:FF:000045">
    <property type="entry name" value="Phenylalanine--tRNA ligase beta subunit"/>
    <property type="match status" value="1"/>
</dbReference>
<dbReference type="AlphaFoldDB" id="D9QUN6"/>
<dbReference type="InterPro" id="IPR020825">
    <property type="entry name" value="Phe-tRNA_synthase-like_B3/B4"/>
</dbReference>
<keyword evidence="21" id="KW-1185">Reference proteome</keyword>
<dbReference type="PROSITE" id="PS50886">
    <property type="entry name" value="TRBD"/>
    <property type="match status" value="1"/>
</dbReference>
<evidence type="ECO:0000256" key="3">
    <source>
        <dbReference type="ARBA" id="ARBA00011209"/>
    </source>
</evidence>
<dbReference type="InterPro" id="IPR009061">
    <property type="entry name" value="DNA-bd_dom_put_sf"/>
</dbReference>
<dbReference type="Pfam" id="PF17759">
    <property type="entry name" value="tRNA_synthFbeta"/>
    <property type="match status" value="1"/>
</dbReference>
<dbReference type="Gene3D" id="3.50.40.10">
    <property type="entry name" value="Phenylalanyl-trna Synthetase, Chain B, domain 3"/>
    <property type="match status" value="1"/>
</dbReference>
<evidence type="ECO:0000256" key="9">
    <source>
        <dbReference type="ARBA" id="ARBA00022840"/>
    </source>
</evidence>
<evidence type="ECO:0000313" key="20">
    <source>
        <dbReference type="EMBL" id="ADL11945.1"/>
    </source>
</evidence>
<evidence type="ECO:0000256" key="5">
    <source>
        <dbReference type="ARBA" id="ARBA00022555"/>
    </source>
</evidence>
<dbReference type="Proteomes" id="UP000001661">
    <property type="component" value="Chromosome"/>
</dbReference>
<comment type="cofactor">
    <cofactor evidence="15">
        <name>Mg(2+)</name>
        <dbReference type="ChEBI" id="CHEBI:18420"/>
    </cofactor>
    <text evidence="15">Binds 2 magnesium ions per tetramer.</text>
</comment>
<dbReference type="eggNOG" id="COG0072">
    <property type="taxonomic scope" value="Bacteria"/>
</dbReference>
<keyword evidence="11 16" id="KW-0694">RNA-binding</keyword>
<dbReference type="InterPro" id="IPR002547">
    <property type="entry name" value="tRNA-bd_dom"/>
</dbReference>
<dbReference type="STRING" id="574087.Acear_0398"/>
<dbReference type="CDD" id="cd02796">
    <property type="entry name" value="tRNA_bind_bactPheRS"/>
    <property type="match status" value="1"/>
</dbReference>
<evidence type="ECO:0000259" key="18">
    <source>
        <dbReference type="PROSITE" id="PS51447"/>
    </source>
</evidence>
<dbReference type="EC" id="6.1.1.20" evidence="15"/>
<dbReference type="Gene3D" id="2.40.50.140">
    <property type="entry name" value="Nucleic acid-binding proteins"/>
    <property type="match status" value="1"/>
</dbReference>
<dbReference type="InterPro" id="IPR033714">
    <property type="entry name" value="tRNA_bind_bactPheRS"/>
</dbReference>
<dbReference type="GO" id="GO:0140096">
    <property type="term" value="F:catalytic activity, acting on a protein"/>
    <property type="evidence" value="ECO:0007669"/>
    <property type="project" value="UniProtKB-ARBA"/>
</dbReference>
<evidence type="ECO:0000256" key="16">
    <source>
        <dbReference type="PROSITE-ProRule" id="PRU00209"/>
    </source>
</evidence>
<keyword evidence="4 15" id="KW-0963">Cytoplasm</keyword>
<dbReference type="EMBL" id="CP002105">
    <property type="protein sequence ID" value="ADL11945.1"/>
    <property type="molecule type" value="Genomic_DNA"/>
</dbReference>
<evidence type="ECO:0000259" key="19">
    <source>
        <dbReference type="PROSITE" id="PS51483"/>
    </source>
</evidence>
<dbReference type="InterPro" id="IPR005147">
    <property type="entry name" value="tRNA_synthase_B5-dom"/>
</dbReference>
<dbReference type="Pfam" id="PF03483">
    <property type="entry name" value="B3_4"/>
    <property type="match status" value="1"/>
</dbReference>
<dbReference type="HOGENOM" id="CLU_016891_0_0_9"/>
<dbReference type="Pfam" id="PF03147">
    <property type="entry name" value="FDX-ACB"/>
    <property type="match status" value="1"/>
</dbReference>
<protein>
    <recommendedName>
        <fullName evidence="15">Phenylalanine--tRNA ligase beta subunit</fullName>
        <ecNumber evidence="15">6.1.1.20</ecNumber>
    </recommendedName>
    <alternativeName>
        <fullName evidence="15">Phenylalanyl-tRNA synthetase beta subunit</fullName>
        <shortName evidence="15">PheRS</shortName>
    </alternativeName>
</protein>
<comment type="catalytic activity">
    <reaction evidence="14 15">
        <text>tRNA(Phe) + L-phenylalanine + ATP = L-phenylalanyl-tRNA(Phe) + AMP + diphosphate + H(+)</text>
        <dbReference type="Rhea" id="RHEA:19413"/>
        <dbReference type="Rhea" id="RHEA-COMP:9668"/>
        <dbReference type="Rhea" id="RHEA-COMP:9699"/>
        <dbReference type="ChEBI" id="CHEBI:15378"/>
        <dbReference type="ChEBI" id="CHEBI:30616"/>
        <dbReference type="ChEBI" id="CHEBI:33019"/>
        <dbReference type="ChEBI" id="CHEBI:58095"/>
        <dbReference type="ChEBI" id="CHEBI:78442"/>
        <dbReference type="ChEBI" id="CHEBI:78531"/>
        <dbReference type="ChEBI" id="CHEBI:456215"/>
        <dbReference type="EC" id="6.1.1.20"/>
    </reaction>
</comment>
<keyword evidence="9 15" id="KW-0067">ATP-binding</keyword>
<reference evidence="20 21" key="1">
    <citation type="journal article" date="2010" name="Stand. Genomic Sci.">
        <title>Complete genome sequence of Acetohalobium arabaticum type strain (Z-7288).</title>
        <authorList>
            <person name="Sikorski J."/>
            <person name="Lapidus A."/>
            <person name="Chertkov O."/>
            <person name="Lucas S."/>
            <person name="Copeland A."/>
            <person name="Glavina Del Rio T."/>
            <person name="Nolan M."/>
            <person name="Tice H."/>
            <person name="Cheng J.F."/>
            <person name="Han C."/>
            <person name="Brambilla E."/>
            <person name="Pitluck S."/>
            <person name="Liolios K."/>
            <person name="Ivanova N."/>
            <person name="Mavromatis K."/>
            <person name="Mikhailova N."/>
            <person name="Pati A."/>
            <person name="Bruce D."/>
            <person name="Detter C."/>
            <person name="Tapia R."/>
            <person name="Goodwin L."/>
            <person name="Chen A."/>
            <person name="Palaniappan K."/>
            <person name="Land M."/>
            <person name="Hauser L."/>
            <person name="Chang Y.J."/>
            <person name="Jeffries C.D."/>
            <person name="Rohde M."/>
            <person name="Goker M."/>
            <person name="Spring S."/>
            <person name="Woyke T."/>
            <person name="Bristow J."/>
            <person name="Eisen J.A."/>
            <person name="Markowitz V."/>
            <person name="Hugenholtz P."/>
            <person name="Kyrpides N.C."/>
            <person name="Klenk H.P."/>
        </authorList>
    </citation>
    <scope>NUCLEOTIDE SEQUENCE [LARGE SCALE GENOMIC DNA]</scope>
    <source>
        <strain evidence="21">ATCC 49924 / DSM 5501 / Z-7288</strain>
    </source>
</reference>
<dbReference type="InterPro" id="IPR004532">
    <property type="entry name" value="Phe-tRNA-ligase_IIc_bsu_bact"/>
</dbReference>
<evidence type="ECO:0000256" key="1">
    <source>
        <dbReference type="ARBA" id="ARBA00004496"/>
    </source>
</evidence>
<feature type="binding site" evidence="15">
    <location>
        <position position="455"/>
    </location>
    <ligand>
        <name>Mg(2+)</name>
        <dbReference type="ChEBI" id="CHEBI:18420"/>
        <note>shared with alpha subunit</note>
    </ligand>
</feature>
<evidence type="ECO:0000259" key="17">
    <source>
        <dbReference type="PROSITE" id="PS50886"/>
    </source>
</evidence>
<comment type="subcellular location">
    <subcellularLocation>
        <location evidence="1 15">Cytoplasm</location>
    </subcellularLocation>
</comment>
<comment type="subunit">
    <text evidence="3 15">Tetramer of two alpha and two beta subunits.</text>
</comment>
<sequence>MKVSYNWLQDYIDFDYTPEELASKLTMAGLEVDGIEYQAEGLEDIIIGEILEVNDHENADKLSLCLVDLGDIKEEIVCGAPNVEVGAKSPVAPVGTKLPTGMEIKEAEIRGVKSRGMLCSSDELGLQEERADGIMILDSGLEVGSNFTEALGLDDVIFELDLTPNYADCLSMIGVAREVAVMTGNELQLPEAEIAEKGPEVTELTSIQVEDEELCPRYTARVIKDVEVKESPLWLQQRLKAVGIRPINNIVDITNYVLMEFGQPLHAFDYDVLTENRIVVRRAEDGEKMVTLDEEERELDDDMLVIADAKEPVCIAGVMGGSDSEVTEETTDVLLEAANFSPASIRQTAKKLGLHSESSHRFERGVDINGTDLASRRAVELILDLAGGEVAQGAIDKYPDPVKPLELELKVERVNNLLGTELTKEQIIEILVKLEFEVIDQGSKLKVKVPTFRGDVSRGADLIEEIARIYGYNEVEATISSGSILQGKRTQQQSIKKKTLDTLTGLGLYEVSTFSFTSQQVFDRINLPADSKLRETVKLANPLSSEHEILRTTLIPNLLEVLAENINQNIEEVEIFELGRVFTPQEEKELPKERELLSGALMQKEEEDIWNLDAANFFTLKGKLEEYFAALNITDYEFISSQAATFHPGRTAEIRIGEKKAGIIGELHPDIVEEYELVPRTVLFELKFEVIVEAASDEVVYTELPKYPASTRDIALVVDQKVTANEIEEIIRKVAGELLEKIELFDLYQGEQLKAGTKSLAYSLTYRAVDRTLTDNEVNKLQSEIESELNQEVGAEIRQ</sequence>
<dbReference type="OrthoDB" id="9805455at2"/>
<dbReference type="GO" id="GO:0005524">
    <property type="term" value="F:ATP binding"/>
    <property type="evidence" value="ECO:0007669"/>
    <property type="project" value="UniProtKB-UniRule"/>
</dbReference>
<dbReference type="SMART" id="SM00873">
    <property type="entry name" value="B3_4"/>
    <property type="match status" value="1"/>
</dbReference>
<evidence type="ECO:0000256" key="6">
    <source>
        <dbReference type="ARBA" id="ARBA00022598"/>
    </source>
</evidence>
<comment type="similarity">
    <text evidence="2 15">Belongs to the phenylalanyl-tRNA synthetase beta subunit family. Type 1 subfamily.</text>
</comment>
<dbReference type="SMART" id="SM00896">
    <property type="entry name" value="FDX-ACB"/>
    <property type="match status" value="1"/>
</dbReference>